<dbReference type="OrthoDB" id="9801841at2"/>
<keyword evidence="2" id="KW-1185">Reference proteome</keyword>
<dbReference type="InterPro" id="IPR038225">
    <property type="entry name" value="TagF_sf"/>
</dbReference>
<dbReference type="STRING" id="282197.SAMN04488517_102172"/>
<evidence type="ECO:0000313" key="1">
    <source>
        <dbReference type="EMBL" id="CTQ33342.1"/>
    </source>
</evidence>
<evidence type="ECO:0000313" key="2">
    <source>
        <dbReference type="Proteomes" id="UP000048908"/>
    </source>
</evidence>
<proteinExistence type="predicted"/>
<sequence>MTAILGKHPCWGHFLRHGWPEGMAERLEAWIDAAFGAVREDAAWNAAAPLRFRMGGALQGVLRFSKDRVGRRHPLILAKAGVADLIDPTPWKTLEAQDIVAGKDLAARFAGLATKPASAVVWAVDADGDMSALLAAAEGRSGRRRGRTVALVARRCARRLAFAAWPARPGGPAVSDGGRVLRGDWT</sequence>
<protein>
    <submittedName>
        <fullName evidence="1">Type VI secretion-associated protein, family</fullName>
    </submittedName>
</protein>
<reference evidence="1 2" key="1">
    <citation type="submission" date="2015-07" db="EMBL/GenBank/DDBJ databases">
        <authorList>
            <person name="Noorani M."/>
        </authorList>
    </citation>
    <scope>NUCLEOTIDE SEQUENCE [LARGE SCALE GENOMIC DNA]</scope>
    <source>
        <strain evidence="1 2">CECT 5088</strain>
    </source>
</reference>
<dbReference type="RefSeq" id="WP_055682767.1">
    <property type="nucleotide sequence ID" value="NZ_CXPG01000020.1"/>
</dbReference>
<organism evidence="1 2">
    <name type="scientific">Jannaschia rubra</name>
    <dbReference type="NCBI Taxonomy" id="282197"/>
    <lineage>
        <taxon>Bacteria</taxon>
        <taxon>Pseudomonadati</taxon>
        <taxon>Pseudomonadota</taxon>
        <taxon>Alphaproteobacteria</taxon>
        <taxon>Rhodobacterales</taxon>
        <taxon>Roseobacteraceae</taxon>
        <taxon>Jannaschia</taxon>
    </lineage>
</organism>
<name>A0A0M6XRJ3_9RHOB</name>
<dbReference type="Proteomes" id="UP000048908">
    <property type="component" value="Unassembled WGS sequence"/>
</dbReference>
<dbReference type="AlphaFoldDB" id="A0A0M6XRJ3"/>
<gene>
    <name evidence="1" type="ORF">JAN5088_02124</name>
</gene>
<dbReference type="InterPro" id="IPR017748">
    <property type="entry name" value="TagF"/>
</dbReference>
<accession>A0A0M6XRJ3</accession>
<dbReference type="Gene3D" id="3.40.1730.10">
    <property type="entry name" value="pa0076 domain"/>
    <property type="match status" value="1"/>
</dbReference>
<dbReference type="Pfam" id="PF09867">
    <property type="entry name" value="TagF_N"/>
    <property type="match status" value="1"/>
</dbReference>
<dbReference type="EMBL" id="CXPG01000020">
    <property type="protein sequence ID" value="CTQ33342.1"/>
    <property type="molecule type" value="Genomic_DNA"/>
</dbReference>